<dbReference type="EMBL" id="JASKHM010000003">
    <property type="protein sequence ID" value="MEQ4482214.1"/>
    <property type="molecule type" value="Genomic_DNA"/>
</dbReference>
<dbReference type="PANTHER" id="PTHR43679:SF2">
    <property type="entry name" value="OCTANOYL-[GCVH]:PROTEIN N-OCTANOYLTRANSFERASE"/>
    <property type="match status" value="1"/>
</dbReference>
<feature type="domain" description="BPL/LPL catalytic" evidence="1">
    <location>
        <begin position="42"/>
        <end position="225"/>
    </location>
</feature>
<dbReference type="RefSeq" id="WP_232185121.1">
    <property type="nucleotide sequence ID" value="NZ_JAIOAP010000004.1"/>
</dbReference>
<sequence>MSENDYSWTENMLLLDRTNDTDNTDIGYPFALEELLCKQAGEGGPPVCHLWRHPRAFVMGSRDSRLPKAADAVRQLEEAGYAVLVRHSGGAAVPLDAGVINLSLIMPMSEKYAFGFRNDFERMYALISGAAASAYGYTVSKGEVQGSYCPGEYDLHIDGLKFCGIAQRRQVRAMIIQAFVIVEGSAPARAERVRAFYERAGNGARPGSFPIIVPESMRSLLENSVIGNGGVDAFTNAVIRTLSDFQTASGNAALTNARIHMPEPRSIMEMSERLRQRYPVPR</sequence>
<name>A0ABV1KQ75_9BACL</name>
<dbReference type="Proteomes" id="UP001493487">
    <property type="component" value="Unassembled WGS sequence"/>
</dbReference>
<protein>
    <submittedName>
        <fullName evidence="2">Lipoate--protein ligase family protein</fullName>
    </submittedName>
</protein>
<dbReference type="SUPFAM" id="SSF55681">
    <property type="entry name" value="Class II aaRS and biotin synthetases"/>
    <property type="match status" value="1"/>
</dbReference>
<dbReference type="Pfam" id="PF21948">
    <property type="entry name" value="LplA-B_cat"/>
    <property type="match status" value="1"/>
</dbReference>
<gene>
    <name evidence="2" type="ORF">QJS35_07375</name>
</gene>
<proteinExistence type="predicted"/>
<organism evidence="2 3">
    <name type="scientific">Cohnella silvisoli</name>
    <dbReference type="NCBI Taxonomy" id="2873699"/>
    <lineage>
        <taxon>Bacteria</taxon>
        <taxon>Bacillati</taxon>
        <taxon>Bacillota</taxon>
        <taxon>Bacilli</taxon>
        <taxon>Bacillales</taxon>
        <taxon>Paenibacillaceae</taxon>
        <taxon>Cohnella</taxon>
    </lineage>
</organism>
<dbReference type="Gene3D" id="3.30.930.10">
    <property type="entry name" value="Bira Bifunctional Protein, Domain 2"/>
    <property type="match status" value="1"/>
</dbReference>
<comment type="caution">
    <text evidence="2">The sequence shown here is derived from an EMBL/GenBank/DDBJ whole genome shotgun (WGS) entry which is preliminary data.</text>
</comment>
<dbReference type="PROSITE" id="PS51733">
    <property type="entry name" value="BPL_LPL_CATALYTIC"/>
    <property type="match status" value="1"/>
</dbReference>
<keyword evidence="2" id="KW-0436">Ligase</keyword>
<evidence type="ECO:0000313" key="3">
    <source>
        <dbReference type="Proteomes" id="UP001493487"/>
    </source>
</evidence>
<dbReference type="InterPro" id="IPR045864">
    <property type="entry name" value="aa-tRNA-synth_II/BPL/LPL"/>
</dbReference>
<dbReference type="PANTHER" id="PTHR43679">
    <property type="entry name" value="OCTANOYLTRANSFERASE LIPM-RELATED"/>
    <property type="match status" value="1"/>
</dbReference>
<evidence type="ECO:0000259" key="1">
    <source>
        <dbReference type="PROSITE" id="PS51733"/>
    </source>
</evidence>
<accession>A0ABV1KQ75</accession>
<dbReference type="InterPro" id="IPR004143">
    <property type="entry name" value="BPL_LPL_catalytic"/>
</dbReference>
<evidence type="ECO:0000313" key="2">
    <source>
        <dbReference type="EMBL" id="MEQ4482214.1"/>
    </source>
</evidence>
<reference evidence="2 3" key="1">
    <citation type="journal article" date="2023" name="Genome Announc.">
        <title>Pan-Genome Analyses of the Genus Cohnella and Proposal of the Novel Species Cohnella silvisoli sp. nov., Isolated from Forest Soil.</title>
        <authorList>
            <person name="Wang C."/>
            <person name="Mao L."/>
            <person name="Bao G."/>
            <person name="Zhu H."/>
        </authorList>
    </citation>
    <scope>NUCLEOTIDE SEQUENCE [LARGE SCALE GENOMIC DNA]</scope>
    <source>
        <strain evidence="2 3">NL03-T5-1</strain>
    </source>
</reference>
<keyword evidence="3" id="KW-1185">Reference proteome</keyword>
<dbReference type="GO" id="GO:0016874">
    <property type="term" value="F:ligase activity"/>
    <property type="evidence" value="ECO:0007669"/>
    <property type="project" value="UniProtKB-KW"/>
</dbReference>
<dbReference type="InterPro" id="IPR050664">
    <property type="entry name" value="Octanoyltrans_LipM/LipL"/>
</dbReference>